<dbReference type="GO" id="GO:0008725">
    <property type="term" value="F:DNA-3-methyladenine glycosylase activity"/>
    <property type="evidence" value="ECO:0007669"/>
    <property type="project" value="TreeGrafter"/>
</dbReference>
<dbReference type="Pfam" id="PF00730">
    <property type="entry name" value="HhH-GPD"/>
    <property type="match status" value="1"/>
</dbReference>
<keyword evidence="8" id="KW-1185">Reference proteome</keyword>
<name>A0A128EY61_9GAMM</name>
<dbReference type="SMART" id="SM01009">
    <property type="entry name" value="AlkA_N"/>
    <property type="match status" value="1"/>
</dbReference>
<dbReference type="GO" id="GO:0043916">
    <property type="term" value="F:DNA-7-methylguanine glycosylase activity"/>
    <property type="evidence" value="ECO:0007669"/>
    <property type="project" value="TreeGrafter"/>
</dbReference>
<dbReference type="CDD" id="cd00056">
    <property type="entry name" value="ENDO3c"/>
    <property type="match status" value="1"/>
</dbReference>
<keyword evidence="3" id="KW-0227">DNA damage</keyword>
<dbReference type="InterPro" id="IPR011257">
    <property type="entry name" value="DNA_glycosylase"/>
</dbReference>
<dbReference type="EMBL" id="FIZX01000001">
    <property type="protein sequence ID" value="CZF79070.1"/>
    <property type="molecule type" value="Genomic_DNA"/>
</dbReference>
<keyword evidence="7" id="KW-0326">Glycosidase</keyword>
<feature type="domain" description="DNA-3-methyladenine glycosylase AlkA N-terminal" evidence="6">
    <location>
        <begin position="9"/>
        <end position="125"/>
    </location>
</feature>
<protein>
    <recommendedName>
        <fullName evidence="2">DNA-3-methyladenine glycosylase II</fullName>
        <ecNumber evidence="2">3.2.2.21</ecNumber>
    </recommendedName>
</protein>
<reference evidence="8" key="1">
    <citation type="submission" date="2016-02" db="EMBL/GenBank/DDBJ databases">
        <authorList>
            <person name="Rodrigo-Torres Lidia"/>
            <person name="Arahal R.David."/>
        </authorList>
    </citation>
    <scope>NUCLEOTIDE SEQUENCE [LARGE SCALE GENOMIC DNA]</scope>
    <source>
        <strain evidence="8">CECT 9029</strain>
    </source>
</reference>
<sequence length="298" mass="33159">MSHPPTSVTTSLPENFRHHDFLTFHRRDKTELAERVEGNEVIKGIILEGVPTLLHLSLSEDSARLDIQSDAEKCLMTEDELSRLLQHMLGLKQATEDFESEYRAHCDISRLLNHSSGLRIPQTVTPFEAITWAITGQLISVEAAVSIRRRLIQATGKQHSSGMWCLPDETILAGTAIETYRSCGYSNSKAATIQRIAKALINGSLSLSLKEQPELIGRELLAVKGVGPWTVSYTLLRGFGWLDGSLHGDVAVRRSLQQLLGLDEKPTEKETQQWLAAFSPYRALVAAHLWAMDSAKSY</sequence>
<evidence type="ECO:0000259" key="6">
    <source>
        <dbReference type="SMART" id="SM01009"/>
    </source>
</evidence>
<feature type="domain" description="HhH-GPD" evidence="5">
    <location>
        <begin position="135"/>
        <end position="294"/>
    </location>
</feature>
<keyword evidence="7" id="KW-0378">Hydrolase</keyword>
<dbReference type="STRING" id="1796497.GCE9029_01239"/>
<evidence type="ECO:0000256" key="2">
    <source>
        <dbReference type="ARBA" id="ARBA00012000"/>
    </source>
</evidence>
<gene>
    <name evidence="7" type="primary">alkA</name>
    <name evidence="7" type="ORF">GCE9029_01239</name>
</gene>
<dbReference type="SMART" id="SM00478">
    <property type="entry name" value="ENDO3c"/>
    <property type="match status" value="1"/>
</dbReference>
<evidence type="ECO:0000313" key="8">
    <source>
        <dbReference type="Proteomes" id="UP000071641"/>
    </source>
</evidence>
<dbReference type="InterPro" id="IPR010316">
    <property type="entry name" value="AlkA_N"/>
</dbReference>
<dbReference type="InterPro" id="IPR023170">
    <property type="entry name" value="HhH_base_excis_C"/>
</dbReference>
<keyword evidence="4" id="KW-0234">DNA repair</keyword>
<dbReference type="PANTHER" id="PTHR43003:SF13">
    <property type="entry name" value="DNA-3-METHYLADENINE GLYCOSYLASE 2"/>
    <property type="match status" value="1"/>
</dbReference>
<dbReference type="RefSeq" id="WP_062661747.1">
    <property type="nucleotide sequence ID" value="NZ_FIZX01000001.1"/>
</dbReference>
<dbReference type="InterPro" id="IPR051912">
    <property type="entry name" value="Alkylbase_DNA_Glycosylase/TA"/>
</dbReference>
<dbReference type="Proteomes" id="UP000071641">
    <property type="component" value="Unassembled WGS sequence"/>
</dbReference>
<organism evidence="7 8">
    <name type="scientific">Grimontia celer</name>
    <dbReference type="NCBI Taxonomy" id="1796497"/>
    <lineage>
        <taxon>Bacteria</taxon>
        <taxon>Pseudomonadati</taxon>
        <taxon>Pseudomonadota</taxon>
        <taxon>Gammaproteobacteria</taxon>
        <taxon>Vibrionales</taxon>
        <taxon>Vibrionaceae</taxon>
        <taxon>Grimontia</taxon>
    </lineage>
</organism>
<dbReference type="GO" id="GO:0006307">
    <property type="term" value="P:DNA alkylation repair"/>
    <property type="evidence" value="ECO:0007669"/>
    <property type="project" value="TreeGrafter"/>
</dbReference>
<dbReference type="SUPFAM" id="SSF48150">
    <property type="entry name" value="DNA-glycosylase"/>
    <property type="match status" value="1"/>
</dbReference>
<proteinExistence type="predicted"/>
<evidence type="ECO:0000256" key="1">
    <source>
        <dbReference type="ARBA" id="ARBA00000086"/>
    </source>
</evidence>
<accession>A0A128EY61</accession>
<evidence type="ECO:0000256" key="4">
    <source>
        <dbReference type="ARBA" id="ARBA00023204"/>
    </source>
</evidence>
<dbReference type="AlphaFoldDB" id="A0A128EY61"/>
<evidence type="ECO:0000256" key="3">
    <source>
        <dbReference type="ARBA" id="ARBA00022763"/>
    </source>
</evidence>
<evidence type="ECO:0000313" key="7">
    <source>
        <dbReference type="EMBL" id="CZF79070.1"/>
    </source>
</evidence>
<dbReference type="GO" id="GO:0006285">
    <property type="term" value="P:base-excision repair, AP site formation"/>
    <property type="evidence" value="ECO:0007669"/>
    <property type="project" value="TreeGrafter"/>
</dbReference>
<dbReference type="GO" id="GO:0032993">
    <property type="term" value="C:protein-DNA complex"/>
    <property type="evidence" value="ECO:0007669"/>
    <property type="project" value="TreeGrafter"/>
</dbReference>
<dbReference type="Gene3D" id="1.10.1670.10">
    <property type="entry name" value="Helix-hairpin-Helix base-excision DNA repair enzymes (C-terminal)"/>
    <property type="match status" value="1"/>
</dbReference>
<dbReference type="Gene3D" id="1.10.340.30">
    <property type="entry name" value="Hypothetical protein, domain 2"/>
    <property type="match status" value="1"/>
</dbReference>
<dbReference type="InterPro" id="IPR003265">
    <property type="entry name" value="HhH-GPD_domain"/>
</dbReference>
<dbReference type="PANTHER" id="PTHR43003">
    <property type="entry name" value="DNA-3-METHYLADENINE GLYCOSYLASE"/>
    <property type="match status" value="1"/>
</dbReference>
<dbReference type="OrthoDB" id="9811249at2"/>
<dbReference type="EC" id="3.2.2.21" evidence="2"/>
<dbReference type="GO" id="GO:0005737">
    <property type="term" value="C:cytoplasm"/>
    <property type="evidence" value="ECO:0007669"/>
    <property type="project" value="TreeGrafter"/>
</dbReference>
<dbReference type="GO" id="GO:0032131">
    <property type="term" value="F:alkylated DNA binding"/>
    <property type="evidence" value="ECO:0007669"/>
    <property type="project" value="TreeGrafter"/>
</dbReference>
<evidence type="ECO:0000259" key="5">
    <source>
        <dbReference type="SMART" id="SM00478"/>
    </source>
</evidence>
<comment type="catalytic activity">
    <reaction evidence="1">
        <text>Hydrolysis of alkylated DNA, releasing 3-methyladenine, 3-methylguanine, 7-methylguanine and 7-methyladenine.</text>
        <dbReference type="EC" id="3.2.2.21"/>
    </reaction>
</comment>